<dbReference type="Gene3D" id="3.30.559.10">
    <property type="entry name" value="Chloramphenicol acetyltransferase-like domain"/>
    <property type="match status" value="1"/>
</dbReference>
<proteinExistence type="predicted"/>
<keyword evidence="3" id="KW-1185">Reference proteome</keyword>
<reference evidence="3" key="1">
    <citation type="journal article" date="2019" name="Int. J. Syst. Evol. Microbiol.">
        <title>The Global Catalogue of Microorganisms (GCM) 10K type strain sequencing project: providing services to taxonomists for standard genome sequencing and annotation.</title>
        <authorList>
            <consortium name="The Broad Institute Genomics Platform"/>
            <consortium name="The Broad Institute Genome Sequencing Center for Infectious Disease"/>
            <person name="Wu L."/>
            <person name="Ma J."/>
        </authorList>
    </citation>
    <scope>NUCLEOTIDE SEQUENCE [LARGE SCALE GENOMIC DNA]</scope>
    <source>
        <strain evidence="3">CGMCC 1.12922</strain>
    </source>
</reference>
<dbReference type="Proteomes" id="UP000617355">
    <property type="component" value="Unassembled WGS sequence"/>
</dbReference>
<protein>
    <recommendedName>
        <fullName evidence="1">2-oxoacid dehydrogenase acyltransferase catalytic domain-containing protein</fullName>
    </recommendedName>
</protein>
<dbReference type="SUPFAM" id="SSF52777">
    <property type="entry name" value="CoA-dependent acyltransferases"/>
    <property type="match status" value="1"/>
</dbReference>
<comment type="caution">
    <text evidence="2">The sequence shown here is derived from an EMBL/GenBank/DDBJ whole genome shotgun (WGS) entry which is preliminary data.</text>
</comment>
<organism evidence="2 3">
    <name type="scientific">Sinisalibacter lacisalsi</name>
    <dbReference type="NCBI Taxonomy" id="1526570"/>
    <lineage>
        <taxon>Bacteria</taxon>
        <taxon>Pseudomonadati</taxon>
        <taxon>Pseudomonadota</taxon>
        <taxon>Alphaproteobacteria</taxon>
        <taxon>Rhodobacterales</taxon>
        <taxon>Roseobacteraceae</taxon>
        <taxon>Sinisalibacter</taxon>
    </lineage>
</organism>
<dbReference type="InterPro" id="IPR023213">
    <property type="entry name" value="CAT-like_dom_sf"/>
</dbReference>
<evidence type="ECO:0000259" key="1">
    <source>
        <dbReference type="Pfam" id="PF00198"/>
    </source>
</evidence>
<dbReference type="InterPro" id="IPR001078">
    <property type="entry name" value="2-oxoacid_DH_actylTfrase"/>
</dbReference>
<sequence length="288" mass="31144">MPRFTSLKSPSAFRVLAAASWRAPNDPTVLGMIDVDYSAAAAFIARYDAVFGTHLTPTHLVGRAAGLLMRRHPEANAVIRFSGIKLRPGADVFFMVDSGEGHNLTGRKLDAVDALSLGDIERSLRASVNDIRAGNDATFGAGHARLRRTPLWLARPVAKLMSFLANRLGLDMRPMGPPPDAFGGAIVTSLARFGFETGFPALVPFAEAGFIVALMELRDMPWVVGDRVEPRPVLRLCCTTDHRIVDGYLGGRLLKELKALLSDPEQLLTEEECTIWAKDADAPAPASA</sequence>
<feature type="domain" description="2-oxoacid dehydrogenase acyltransferase catalytic" evidence="1">
    <location>
        <begin position="186"/>
        <end position="268"/>
    </location>
</feature>
<accession>A0ABQ1QT76</accession>
<dbReference type="EMBL" id="BMGI01000005">
    <property type="protein sequence ID" value="GGD42422.1"/>
    <property type="molecule type" value="Genomic_DNA"/>
</dbReference>
<name>A0ABQ1QT76_9RHOB</name>
<dbReference type="RefSeq" id="WP_188528816.1">
    <property type="nucleotide sequence ID" value="NZ_BMGI01000005.1"/>
</dbReference>
<dbReference type="Pfam" id="PF00198">
    <property type="entry name" value="2-oxoacid_dh"/>
    <property type="match status" value="1"/>
</dbReference>
<evidence type="ECO:0000313" key="2">
    <source>
        <dbReference type="EMBL" id="GGD42422.1"/>
    </source>
</evidence>
<gene>
    <name evidence="2" type="ORF">GCM10011358_27820</name>
</gene>
<evidence type="ECO:0000313" key="3">
    <source>
        <dbReference type="Proteomes" id="UP000617355"/>
    </source>
</evidence>